<evidence type="ECO:0000313" key="3">
    <source>
        <dbReference type="EMBL" id="MBK6300217.1"/>
    </source>
</evidence>
<evidence type="ECO:0008006" key="5">
    <source>
        <dbReference type="Google" id="ProtNLM"/>
    </source>
</evidence>
<sequence length="236" mass="23420">MSEREPIILLAHGSPDPRHATGIAALATRVAAAGEAAVHVAYLDHHGPTPADAAQAAGRGVVVPALLSLGYHARVDVPAAIEAMQAAAPGPFRAASGLGLGRAVLDGVGELLVRAEVADVRDLHVVLALAGTTAPEAIEELSAALTVASAAVDGPTWAALASVTEPTHLVGYAGPAADGVPTVVVPVALCEGVLRDRVITAALGLGLDTVAGVLAETDSLARLVVARATQALLGTS</sequence>
<comment type="caution">
    <text evidence="3">The sequence shown here is derived from an EMBL/GenBank/DDBJ whole genome shotgun (WGS) entry which is preliminary data.</text>
</comment>
<dbReference type="InterPro" id="IPR002762">
    <property type="entry name" value="CbiX-like"/>
</dbReference>
<organism evidence="3 4">
    <name type="scientific">Candidatus Phosphoribacter hodrii</name>
    <dbReference type="NCBI Taxonomy" id="2953743"/>
    <lineage>
        <taxon>Bacteria</taxon>
        <taxon>Bacillati</taxon>
        <taxon>Actinomycetota</taxon>
        <taxon>Actinomycetes</taxon>
        <taxon>Micrococcales</taxon>
        <taxon>Dermatophilaceae</taxon>
        <taxon>Candidatus Phosphoribacter</taxon>
    </lineage>
</organism>
<evidence type="ECO:0000256" key="1">
    <source>
        <dbReference type="ARBA" id="ARBA00022723"/>
    </source>
</evidence>
<keyword evidence="2" id="KW-0456">Lyase</keyword>
<name>A0A934X398_9MICO</name>
<evidence type="ECO:0000256" key="2">
    <source>
        <dbReference type="ARBA" id="ARBA00023239"/>
    </source>
</evidence>
<dbReference type="GO" id="GO:0046872">
    <property type="term" value="F:metal ion binding"/>
    <property type="evidence" value="ECO:0007669"/>
    <property type="project" value="UniProtKB-KW"/>
</dbReference>
<dbReference type="Proteomes" id="UP000718281">
    <property type="component" value="Unassembled WGS sequence"/>
</dbReference>
<proteinExistence type="predicted"/>
<keyword evidence="1" id="KW-0479">Metal-binding</keyword>
<dbReference type="Pfam" id="PF01903">
    <property type="entry name" value="CbiX"/>
    <property type="match status" value="1"/>
</dbReference>
<dbReference type="EMBL" id="JADIXZ010000003">
    <property type="protein sequence ID" value="MBK6300217.1"/>
    <property type="molecule type" value="Genomic_DNA"/>
</dbReference>
<evidence type="ECO:0000313" key="4">
    <source>
        <dbReference type="Proteomes" id="UP000718281"/>
    </source>
</evidence>
<gene>
    <name evidence="3" type="ORF">IPF40_03905</name>
</gene>
<accession>A0A934X398</accession>
<dbReference type="AlphaFoldDB" id="A0A934X398"/>
<dbReference type="SUPFAM" id="SSF53800">
    <property type="entry name" value="Chelatase"/>
    <property type="match status" value="1"/>
</dbReference>
<reference evidence="3 4" key="1">
    <citation type="submission" date="2020-10" db="EMBL/GenBank/DDBJ databases">
        <title>Connecting structure to function with the recovery of over 1000 high-quality activated sludge metagenome-assembled genomes encoding full-length rRNA genes using long-read sequencing.</title>
        <authorList>
            <person name="Singleton C.M."/>
            <person name="Petriglieri F."/>
            <person name="Kristensen J.M."/>
            <person name="Kirkegaard R.H."/>
            <person name="Michaelsen T.Y."/>
            <person name="Andersen M.H."/>
            <person name="Karst S.M."/>
            <person name="Dueholm M.S."/>
            <person name="Nielsen P.H."/>
            <person name="Albertsen M."/>
        </authorList>
    </citation>
    <scope>NUCLEOTIDE SEQUENCE [LARGE SCALE GENOMIC DNA]</scope>
    <source>
        <strain evidence="3">AalE_18-Q3-R2-46_BAT3C.188</strain>
    </source>
</reference>
<dbReference type="Gene3D" id="3.40.50.1400">
    <property type="match status" value="1"/>
</dbReference>
<protein>
    <recommendedName>
        <fullName evidence="5">Cobalamin biosynthesis protein CbiX</fullName>
    </recommendedName>
</protein>
<dbReference type="GO" id="GO:0016829">
    <property type="term" value="F:lyase activity"/>
    <property type="evidence" value="ECO:0007669"/>
    <property type="project" value="UniProtKB-KW"/>
</dbReference>